<dbReference type="PROSITE" id="PS50878">
    <property type="entry name" value="RT_POL"/>
    <property type="match status" value="1"/>
</dbReference>
<dbReference type="Gene3D" id="3.30.420.10">
    <property type="entry name" value="Ribonuclease H-like superfamily/Ribonuclease H"/>
    <property type="match status" value="1"/>
</dbReference>
<feature type="domain" description="Integrase catalytic" evidence="21">
    <location>
        <begin position="2101"/>
        <end position="2264"/>
    </location>
</feature>
<evidence type="ECO:0000256" key="14">
    <source>
        <dbReference type="ARBA" id="ARBA00023125"/>
    </source>
</evidence>
<dbReference type="Pfam" id="PF14223">
    <property type="entry name" value="Retrotran_gag_2"/>
    <property type="match status" value="1"/>
</dbReference>
<keyword evidence="23" id="KW-1185">Reference proteome</keyword>
<dbReference type="GO" id="GO:0008270">
    <property type="term" value="F:zinc ion binding"/>
    <property type="evidence" value="ECO:0007669"/>
    <property type="project" value="UniProtKB-KW"/>
</dbReference>
<gene>
    <name evidence="22" type="ORF">OSB04_001668</name>
</gene>
<dbReference type="GO" id="GO:0006508">
    <property type="term" value="P:proteolysis"/>
    <property type="evidence" value="ECO:0007669"/>
    <property type="project" value="UniProtKB-KW"/>
</dbReference>
<dbReference type="GO" id="GO:0015074">
    <property type="term" value="P:DNA integration"/>
    <property type="evidence" value="ECO:0007669"/>
    <property type="project" value="UniProtKB-KW"/>
</dbReference>
<feature type="coiled-coil region" evidence="17">
    <location>
        <begin position="2285"/>
        <end position="2312"/>
    </location>
</feature>
<dbReference type="FunFam" id="3.30.70.270:FF:000026">
    <property type="entry name" value="Transposon Ty3-G Gag-Pol polyprotein"/>
    <property type="match status" value="1"/>
</dbReference>
<keyword evidence="5" id="KW-0540">Nuclease</keyword>
<dbReference type="InterPro" id="IPR007021">
    <property type="entry name" value="DUF659"/>
</dbReference>
<evidence type="ECO:0000256" key="17">
    <source>
        <dbReference type="SAM" id="Coils"/>
    </source>
</evidence>
<dbReference type="CDD" id="cd01647">
    <property type="entry name" value="RT_LTR"/>
    <property type="match status" value="1"/>
</dbReference>
<protein>
    <recommendedName>
        <fullName evidence="1">RNA-directed DNA polymerase</fullName>
        <ecNumber evidence="1">2.7.7.49</ecNumber>
    </recommendedName>
</protein>
<dbReference type="CDD" id="cd09272">
    <property type="entry name" value="RNase_HI_RT_Ty1"/>
    <property type="match status" value="1"/>
</dbReference>
<keyword evidence="15" id="KW-0233">DNA recombination</keyword>
<keyword evidence="7" id="KW-0064">Aspartyl protease</keyword>
<dbReference type="Pfam" id="PF03732">
    <property type="entry name" value="Retrotrans_gag"/>
    <property type="match status" value="1"/>
</dbReference>
<dbReference type="EC" id="2.7.7.49" evidence="1"/>
<dbReference type="CDD" id="cd09274">
    <property type="entry name" value="RNase_HI_RT_Ty3"/>
    <property type="match status" value="1"/>
</dbReference>
<keyword evidence="17" id="KW-0175">Coiled coil</keyword>
<dbReference type="Gene3D" id="3.10.10.10">
    <property type="entry name" value="HIV Type 1 Reverse Transcriptase, subunit A, domain 1"/>
    <property type="match status" value="1"/>
</dbReference>
<keyword evidence="2" id="KW-0645">Protease</keyword>
<dbReference type="Gene3D" id="4.10.60.10">
    <property type="entry name" value="Zinc finger, CCHC-type"/>
    <property type="match status" value="1"/>
</dbReference>
<dbReference type="Pfam" id="PF07727">
    <property type="entry name" value="RVT_2"/>
    <property type="match status" value="1"/>
</dbReference>
<keyword evidence="16" id="KW-0862">Zinc</keyword>
<dbReference type="InterPro" id="IPR012337">
    <property type="entry name" value="RNaseH-like_sf"/>
</dbReference>
<dbReference type="GO" id="GO:0003887">
    <property type="term" value="F:DNA-directed DNA polymerase activity"/>
    <property type="evidence" value="ECO:0007669"/>
    <property type="project" value="UniProtKB-KW"/>
</dbReference>
<dbReference type="SMART" id="SM00343">
    <property type="entry name" value="ZnF_C2HC"/>
    <property type="match status" value="1"/>
</dbReference>
<evidence type="ECO:0000256" key="13">
    <source>
        <dbReference type="ARBA" id="ARBA00022932"/>
    </source>
</evidence>
<dbReference type="PROSITE" id="PS50158">
    <property type="entry name" value="ZF_CCHC"/>
    <property type="match status" value="1"/>
</dbReference>
<evidence type="ECO:0000256" key="10">
    <source>
        <dbReference type="ARBA" id="ARBA00022842"/>
    </source>
</evidence>
<dbReference type="GO" id="GO:0004190">
    <property type="term" value="F:aspartic-type endopeptidase activity"/>
    <property type="evidence" value="ECO:0007669"/>
    <property type="project" value="UniProtKB-KW"/>
</dbReference>
<dbReference type="Pfam" id="PF17921">
    <property type="entry name" value="Integrase_H2C2"/>
    <property type="match status" value="1"/>
</dbReference>
<dbReference type="InterPro" id="IPR050951">
    <property type="entry name" value="Retrovirus_Pol_polyprotein"/>
</dbReference>
<dbReference type="GO" id="GO:0006310">
    <property type="term" value="P:DNA recombination"/>
    <property type="evidence" value="ECO:0007669"/>
    <property type="project" value="UniProtKB-KW"/>
</dbReference>
<evidence type="ECO:0000256" key="6">
    <source>
        <dbReference type="ARBA" id="ARBA00022723"/>
    </source>
</evidence>
<keyword evidence="9" id="KW-0378">Hydrolase</keyword>
<dbReference type="Pfam" id="PF24626">
    <property type="entry name" value="SH3_Tf2-1"/>
    <property type="match status" value="1"/>
</dbReference>
<dbReference type="InterPro" id="IPR013103">
    <property type="entry name" value="RVT_2"/>
</dbReference>
<evidence type="ECO:0000256" key="11">
    <source>
        <dbReference type="ARBA" id="ARBA00022908"/>
    </source>
</evidence>
<dbReference type="Proteomes" id="UP001172457">
    <property type="component" value="Chromosome 1"/>
</dbReference>
<evidence type="ECO:0000256" key="3">
    <source>
        <dbReference type="ARBA" id="ARBA00022679"/>
    </source>
</evidence>
<evidence type="ECO:0000256" key="8">
    <source>
        <dbReference type="ARBA" id="ARBA00022759"/>
    </source>
</evidence>
<dbReference type="InterPro" id="IPR043128">
    <property type="entry name" value="Rev_trsase/Diguanyl_cyclase"/>
</dbReference>
<dbReference type="SUPFAM" id="SSF56672">
    <property type="entry name" value="DNA/RNA polymerases"/>
    <property type="match status" value="2"/>
</dbReference>
<dbReference type="InterPro" id="IPR036397">
    <property type="entry name" value="RNaseH_sf"/>
</dbReference>
<proteinExistence type="predicted"/>
<dbReference type="CDD" id="cd00303">
    <property type="entry name" value="retropepsin_like"/>
    <property type="match status" value="1"/>
</dbReference>
<keyword evidence="12" id="KW-0695">RNA-directed DNA polymerase</keyword>
<keyword evidence="16" id="KW-0863">Zinc-finger</keyword>
<dbReference type="EMBL" id="JARYMX010000001">
    <property type="protein sequence ID" value="KAJ9565702.1"/>
    <property type="molecule type" value="Genomic_DNA"/>
</dbReference>
<evidence type="ECO:0000256" key="2">
    <source>
        <dbReference type="ARBA" id="ARBA00022670"/>
    </source>
</evidence>
<dbReference type="InterPro" id="IPR001584">
    <property type="entry name" value="Integrase_cat-core"/>
</dbReference>
<feature type="domain" description="CCHC-type" evidence="19">
    <location>
        <begin position="1301"/>
        <end position="1315"/>
    </location>
</feature>
<dbReference type="Pfam" id="PF04937">
    <property type="entry name" value="DUF659"/>
    <property type="match status" value="1"/>
</dbReference>
<keyword evidence="6" id="KW-0479">Metal-binding</keyword>
<evidence type="ECO:0000313" key="22">
    <source>
        <dbReference type="EMBL" id="KAJ9565702.1"/>
    </source>
</evidence>
<keyword evidence="14" id="KW-0238">DNA-binding</keyword>
<accession>A0AA38WLZ0</accession>
<dbReference type="Pfam" id="PF00098">
    <property type="entry name" value="zf-CCHC"/>
    <property type="match status" value="1"/>
</dbReference>
<dbReference type="InterPro" id="IPR041588">
    <property type="entry name" value="Integrase_H2C2"/>
</dbReference>
<dbReference type="FunFam" id="3.10.10.10:FF:000007">
    <property type="entry name" value="Retrovirus-related Pol polyprotein from transposon 17.6-like Protein"/>
    <property type="match status" value="1"/>
</dbReference>
<dbReference type="InterPro" id="IPR041373">
    <property type="entry name" value="RT_RNaseH"/>
</dbReference>
<evidence type="ECO:0000256" key="18">
    <source>
        <dbReference type="SAM" id="MobiDB-lite"/>
    </source>
</evidence>
<dbReference type="GO" id="GO:0003964">
    <property type="term" value="F:RNA-directed DNA polymerase activity"/>
    <property type="evidence" value="ECO:0007669"/>
    <property type="project" value="UniProtKB-KW"/>
</dbReference>
<evidence type="ECO:0000256" key="12">
    <source>
        <dbReference type="ARBA" id="ARBA00022918"/>
    </source>
</evidence>
<name>A0AA38WLZ0_9ASTR</name>
<evidence type="ECO:0000313" key="23">
    <source>
        <dbReference type="Proteomes" id="UP001172457"/>
    </source>
</evidence>
<dbReference type="Gene3D" id="3.30.70.270">
    <property type="match status" value="2"/>
</dbReference>
<evidence type="ECO:0000259" key="19">
    <source>
        <dbReference type="PROSITE" id="PS50158"/>
    </source>
</evidence>
<dbReference type="PANTHER" id="PTHR37984">
    <property type="entry name" value="PROTEIN CBG26694"/>
    <property type="match status" value="1"/>
</dbReference>
<comment type="caution">
    <text evidence="22">The sequence shown here is derived from an EMBL/GenBank/DDBJ whole genome shotgun (WGS) entry which is preliminary data.</text>
</comment>
<keyword evidence="13" id="KW-0239">DNA-directed DNA polymerase</keyword>
<evidence type="ECO:0000256" key="4">
    <source>
        <dbReference type="ARBA" id="ARBA00022695"/>
    </source>
</evidence>
<dbReference type="Pfam" id="PF17917">
    <property type="entry name" value="RT_RNaseH"/>
    <property type="match status" value="1"/>
</dbReference>
<keyword evidence="3" id="KW-0808">Transferase</keyword>
<dbReference type="SUPFAM" id="SSF50630">
    <property type="entry name" value="Acid proteases"/>
    <property type="match status" value="1"/>
</dbReference>
<dbReference type="GO" id="GO:0003677">
    <property type="term" value="F:DNA binding"/>
    <property type="evidence" value="ECO:0007669"/>
    <property type="project" value="UniProtKB-KW"/>
</dbReference>
<feature type="domain" description="Reverse transcriptase" evidence="20">
    <location>
        <begin position="1579"/>
        <end position="1758"/>
    </location>
</feature>
<dbReference type="InterPro" id="IPR000477">
    <property type="entry name" value="RT_dom"/>
</dbReference>
<keyword evidence="8" id="KW-0255">Endonuclease</keyword>
<dbReference type="Gene3D" id="3.10.20.370">
    <property type="match status" value="1"/>
</dbReference>
<dbReference type="Gene3D" id="2.40.70.10">
    <property type="entry name" value="Acid Proteases"/>
    <property type="match status" value="1"/>
</dbReference>
<sequence>MEFGKNRARDVATFQPQEDAKGQQFEDYIVDLVEEENNQNDAMLNNREVFLRFQKKVKDAEAGGYKAPSSDKARTVLLDECVRDVEKDLTPFKDTWYSQGISIVSDGWSNIKHKPLINVLVDIMILKKGSMALQVWIDLETLFRDNKDAKTMQLDNKLRNLVMGDLSVHAYFAKIKGISDLLANLDPASAVPDKYLVNYAINGLSSTFESVANIIRYRSPLPSFLEVRSMLLMEEQRPTNHRLPPIASHVDHFSSSIVVNVNTHHGQGQGRRTDLVMVGSTSHRLTPAAPHSSGTARTPHRHGPHISPACLDPSAVNWYMDTGATDHVHTKSGILYSVLGTHDSRYIRVGDGSLIPDYKTRHPLIRCDSDGPLYPVQSTTPRVLLFMSRSTWHQRLGHPNDQALQDPHWRQAMHEEYHALLTNGSWELIPRSLGVNVAHLVANGRSQQPSIDCDETFSLVVKLNTIRIILSLAVSQHWPIHQLDVKNAFLHGHLQETVYMHQPPGFCDPKFPDRHSRTDASLFIYRSEHAIAYLILYIDDIILTTSLSDCLRQIIALLSREFAMTDLGSLNFFMGISASMLNCKPARTPVKTRHKLSVDGTLVRDPSLYRSLSGALRYLTFSCPDIAFAIQHVCLYMHDPREPHLQALKHILRYLQGTLAHGLQIHETTLSLGPPNAKGLSPVPALKLNIVVLQTPLLKLVGYNLLRELHHAPTKATIVYCDNVSAIYMSSNPMQHQRTKHIEIDIHFVQDKVTLGHVRALHVPSSSQYADIFTKGLPHSLFSDFKSSLNIRHLDVQTAEGYFSSVEKTGETIAEFLSKAIESIGPSNVLSVMTDNAANYKAAGKEVEKIVVKRWEKLTISLHCLGFALTPRFYDTHYLETVAPGGTRIKAPNLDVEVVQGVMDAFSRIAENKEEFWLLREQFAYFHTKKGLYSLPAAQMDVVIMEAIDWCLQGNVLTCGESCLLATDSVRYFPEGKGESYRMRLWDGGSYGRPAKKGKKVVTEEEQETANLREMIAAEVGEALHDMLPGYFAQMKEELKNEMRSQVETVVEAAVAARPSGSGGSSGGQSRVVTYKDFSACQPPQFNGQKDPVASSRWISEVEGAFLTSSCSEEMKVRYASNLLRKAAKDWWNLINRTRTPEQIAVMTWEQFKELFKEQYVPQVEVERLTGEFLAMKQTTKTVNEITDLFLERSLFCPEYVASERMKMSRYVEVLKPEIREFVVMSECKTFHRMHEVARIRELELERQGKRKKAETVQTQTQPAKKFKPTEPRVVVKKEFPNCPKCGRHHLGECRMGSGTCFKCGQPGHFSKDCKMSGVAPVKTESSGKKVEAPRTRARVFQLTAEEAREEPDVVTGTFPVNSVPALVLFDSGASKSFVSYAFCKNFMHVRGNLDSPLEVEIAAQKYRLCKHVYRNSVIEIFGVKFRIDLIPIPMREINVVVGVDWLGRNGGHIDCENERVVIRNPSGGELTILSERRKRLPKLCTLAKARKHVLHGGHSFLAYVVDSREEAKKKTIADVPVVSEYPDVFPDDLPGVPPERQVEFRIDLVPGAAPIAKAPYRLAPPEMQELSKQLEELLDKGFIRRSTSPWGAPILFVKKKDGSMRMCIDYRELNKLTVKNRYPLPRIDDLFDQLQGAAWFSKIDLRSGYHQLKVREEDVHKTAFRTRYGHFEFIVMPFGLTNAPAAFMDLMNRVCRPMLDRSVIVFIDDILIYSKSKEEHVEHLREVLEVLRKEKLYAKFSKCDFWLQEVQFLGHLVNREGIKVDPAKVEAVMKWETPKTPTEVRSFLGLAGYYRRFIQDFSKIAVPLTRLTRKCERFVWGEEQETAFDTLRRKLCEAPVLTLPEGVEDLTVYCDASYHGLGCVLMQRGRVIAYASRQLKTHEVNYPTHDLELAAVVFALKLWRHYLYGVHCTIYTDHKSLRYFMDQQNLNMRQRRWLEVVKDYDCEILYHPGKANVVADALSRKGSMLLLRVPCMRLTVSTSLIELIRQSQVEAIKADNQKRERIKGQVDQLAADSRGLLTRYGRVWVPVSCEARQTLLDEAHKSKFSIHPGATKMYRDLRTDYWWPGIKRDVAKYVEKCLTCLRVKAEHQKPHGKLQPLEIPEWKWEHVTMDLVTGLPRTVRKHDAIWVVVDRLTKSAHFIAIREASSSEVLADIYVREIVARHGVPVTVISDRDVRFTSRFWSKFHEELGTKLQFSTAFHPQTDGQSERTIRTLEDMLRACVLDFGGSWESHLPLVEFSYNNSFHASIGMPPYEMLYGRRCRTPICWGEVGQRELGSTEIVQRTTASIQQIRERLKAAQSRQKSYADKRRSDLEFSVGDKVLLKVSPWKGVIRFRKRGKLGPRFIGPFEIVARIGKVAYRLELPPELSQIHDTFHVSQLRKCLADESAFVPLEDIEVDERLNYAEKPVAVLERKTKTLRNKEIGIVKVQWEHRKGSEWTWEGVVSRSSAEAEYRGVANTIAETSWI</sequence>
<evidence type="ECO:0000256" key="16">
    <source>
        <dbReference type="PROSITE-ProRule" id="PRU00047"/>
    </source>
</evidence>
<keyword evidence="11" id="KW-0229">DNA integration</keyword>
<keyword evidence="10" id="KW-0460">Magnesium</keyword>
<dbReference type="Pfam" id="PF00078">
    <property type="entry name" value="RVT_1"/>
    <property type="match status" value="1"/>
</dbReference>
<dbReference type="GO" id="GO:0004519">
    <property type="term" value="F:endonuclease activity"/>
    <property type="evidence" value="ECO:0007669"/>
    <property type="project" value="UniProtKB-KW"/>
</dbReference>
<evidence type="ECO:0000256" key="1">
    <source>
        <dbReference type="ARBA" id="ARBA00012493"/>
    </source>
</evidence>
<dbReference type="InterPro" id="IPR056924">
    <property type="entry name" value="SH3_Tf2-1"/>
</dbReference>
<reference evidence="22" key="1">
    <citation type="submission" date="2023-03" db="EMBL/GenBank/DDBJ databases">
        <title>Chromosome-scale reference genome and RAD-based genetic map of yellow starthistle (Centaurea solstitialis) reveal putative structural variation and QTLs associated with invader traits.</title>
        <authorList>
            <person name="Reatini B."/>
            <person name="Cang F.A."/>
            <person name="Jiang Q."/>
            <person name="Mckibben M.T.W."/>
            <person name="Barker M.S."/>
            <person name="Rieseberg L.H."/>
            <person name="Dlugosch K.M."/>
        </authorList>
    </citation>
    <scope>NUCLEOTIDE SEQUENCE</scope>
    <source>
        <strain evidence="22">CAN-66</strain>
        <tissue evidence="22">Leaf</tissue>
    </source>
</reference>
<dbReference type="InterPro" id="IPR043502">
    <property type="entry name" value="DNA/RNA_pol_sf"/>
</dbReference>
<dbReference type="SUPFAM" id="SSF53098">
    <property type="entry name" value="Ribonuclease H-like"/>
    <property type="match status" value="1"/>
</dbReference>
<evidence type="ECO:0000256" key="15">
    <source>
        <dbReference type="ARBA" id="ARBA00023172"/>
    </source>
</evidence>
<organism evidence="22 23">
    <name type="scientific">Centaurea solstitialis</name>
    <name type="common">yellow star-thistle</name>
    <dbReference type="NCBI Taxonomy" id="347529"/>
    <lineage>
        <taxon>Eukaryota</taxon>
        <taxon>Viridiplantae</taxon>
        <taxon>Streptophyta</taxon>
        <taxon>Embryophyta</taxon>
        <taxon>Tracheophyta</taxon>
        <taxon>Spermatophyta</taxon>
        <taxon>Magnoliopsida</taxon>
        <taxon>eudicotyledons</taxon>
        <taxon>Gunneridae</taxon>
        <taxon>Pentapetalae</taxon>
        <taxon>asterids</taxon>
        <taxon>campanulids</taxon>
        <taxon>Asterales</taxon>
        <taxon>Asteraceae</taxon>
        <taxon>Carduoideae</taxon>
        <taxon>Cardueae</taxon>
        <taxon>Centaureinae</taxon>
        <taxon>Centaurea</taxon>
    </lineage>
</organism>
<dbReference type="FunFam" id="3.10.20.370:FF:000001">
    <property type="entry name" value="Retrovirus-related Pol polyprotein from transposon 17.6-like protein"/>
    <property type="match status" value="1"/>
</dbReference>
<dbReference type="Gene3D" id="1.10.340.70">
    <property type="match status" value="1"/>
</dbReference>
<evidence type="ECO:0000256" key="9">
    <source>
        <dbReference type="ARBA" id="ARBA00022801"/>
    </source>
</evidence>
<feature type="region of interest" description="Disordered" evidence="18">
    <location>
        <begin position="284"/>
        <end position="305"/>
    </location>
</feature>
<evidence type="ECO:0000256" key="5">
    <source>
        <dbReference type="ARBA" id="ARBA00022722"/>
    </source>
</evidence>
<dbReference type="InterPro" id="IPR021109">
    <property type="entry name" value="Peptidase_aspartic_dom_sf"/>
</dbReference>
<keyword evidence="4" id="KW-0548">Nucleotidyltransferase</keyword>
<dbReference type="Pfam" id="PF08284">
    <property type="entry name" value="RVP_2"/>
    <property type="match status" value="1"/>
</dbReference>
<dbReference type="InterPro" id="IPR001878">
    <property type="entry name" value="Znf_CCHC"/>
</dbReference>
<dbReference type="PROSITE" id="PS50994">
    <property type="entry name" value="INTEGRASE"/>
    <property type="match status" value="1"/>
</dbReference>
<dbReference type="InterPro" id="IPR005162">
    <property type="entry name" value="Retrotrans_gag_dom"/>
</dbReference>
<dbReference type="PANTHER" id="PTHR37984:SF5">
    <property type="entry name" value="PROTEIN NYNRIN-LIKE"/>
    <property type="match status" value="1"/>
</dbReference>
<evidence type="ECO:0000256" key="7">
    <source>
        <dbReference type="ARBA" id="ARBA00022750"/>
    </source>
</evidence>
<evidence type="ECO:0000259" key="21">
    <source>
        <dbReference type="PROSITE" id="PS50994"/>
    </source>
</evidence>
<evidence type="ECO:0000259" key="20">
    <source>
        <dbReference type="PROSITE" id="PS50878"/>
    </source>
</evidence>